<dbReference type="InterPro" id="IPR036259">
    <property type="entry name" value="MFS_trans_sf"/>
</dbReference>
<evidence type="ECO:0000256" key="2">
    <source>
        <dbReference type="ARBA" id="ARBA00022989"/>
    </source>
</evidence>
<evidence type="ECO:0000313" key="6">
    <source>
        <dbReference type="EMBL" id="AYG59947.1"/>
    </source>
</evidence>
<evidence type="ECO:0000256" key="3">
    <source>
        <dbReference type="ARBA" id="ARBA00023136"/>
    </source>
</evidence>
<dbReference type="EMBL" id="CP032694">
    <property type="protein sequence ID" value="AYG59947.1"/>
    <property type="molecule type" value="Genomic_DNA"/>
</dbReference>
<dbReference type="OrthoDB" id="2414439at2"/>
<keyword evidence="1 4" id="KW-0812">Transmembrane</keyword>
<protein>
    <recommendedName>
        <fullName evidence="5">Major facilitator superfamily (MFS) profile domain-containing protein</fullName>
    </recommendedName>
</protein>
<keyword evidence="2 4" id="KW-1133">Transmembrane helix</keyword>
<evidence type="ECO:0000256" key="1">
    <source>
        <dbReference type="ARBA" id="ARBA00022692"/>
    </source>
</evidence>
<feature type="domain" description="Major facilitator superfamily (MFS) profile" evidence="5">
    <location>
        <begin position="1"/>
        <end position="67"/>
    </location>
</feature>
<evidence type="ECO:0000256" key="4">
    <source>
        <dbReference type="SAM" id="Phobius"/>
    </source>
</evidence>
<dbReference type="GO" id="GO:0022857">
    <property type="term" value="F:transmembrane transporter activity"/>
    <property type="evidence" value="ECO:0007669"/>
    <property type="project" value="InterPro"/>
</dbReference>
<evidence type="ECO:0000259" key="5">
    <source>
        <dbReference type="PROSITE" id="PS50850"/>
    </source>
</evidence>
<dbReference type="KEGG" id="rjg:CCGE525_14875"/>
<name>A0A387FQJ2_9HYPH</name>
<keyword evidence="7" id="KW-1185">Reference proteome</keyword>
<accession>A0A387FQJ2</accession>
<dbReference type="InterPro" id="IPR020846">
    <property type="entry name" value="MFS_dom"/>
</dbReference>
<dbReference type="Gene3D" id="1.20.1720.10">
    <property type="entry name" value="Multidrug resistance protein D"/>
    <property type="match status" value="1"/>
</dbReference>
<keyword evidence="3 4" id="KW-0472">Membrane</keyword>
<sequence length="67" mass="6824">MLVSIFGNSIDFVDASIVNVALPTIQLDLAGPLSAVQWLSSVCLLALASLVVGGGVLSDRLGTITNP</sequence>
<dbReference type="PROSITE" id="PS50850">
    <property type="entry name" value="MFS"/>
    <property type="match status" value="1"/>
</dbReference>
<proteinExistence type="predicted"/>
<dbReference type="RefSeq" id="WP_120704945.1">
    <property type="nucleotide sequence ID" value="NZ_CP032694.1"/>
</dbReference>
<dbReference type="SUPFAM" id="SSF103473">
    <property type="entry name" value="MFS general substrate transporter"/>
    <property type="match status" value="1"/>
</dbReference>
<organism evidence="6 7">
    <name type="scientific">Rhizobium jaguaris</name>
    <dbReference type="NCBI Taxonomy" id="1312183"/>
    <lineage>
        <taxon>Bacteria</taxon>
        <taxon>Pseudomonadati</taxon>
        <taxon>Pseudomonadota</taxon>
        <taxon>Alphaproteobacteria</taxon>
        <taxon>Hyphomicrobiales</taxon>
        <taxon>Rhizobiaceae</taxon>
        <taxon>Rhizobium/Agrobacterium group</taxon>
        <taxon>Rhizobium</taxon>
    </lineage>
</organism>
<reference evidence="6 7" key="1">
    <citation type="submission" date="2018-10" db="EMBL/GenBank/DDBJ databases">
        <title>Rhizobium etli, R. leguminosarum and a new Rhizobium genospecies from Phaseolus dumosus.</title>
        <authorList>
            <person name="Ramirez-Puebla S.T."/>
            <person name="Rogel-Hernandez M.A."/>
            <person name="Guerrero G."/>
            <person name="Ormeno-Orrillo E."/>
            <person name="Martinez-Romero J.C."/>
            <person name="Negrete-Yankelevich S."/>
            <person name="Martinez-Romero E."/>
        </authorList>
    </citation>
    <scope>NUCLEOTIDE SEQUENCE [LARGE SCALE GENOMIC DNA]</scope>
    <source>
        <strain evidence="6 7">CCGE525</strain>
    </source>
</reference>
<dbReference type="Proteomes" id="UP000282195">
    <property type="component" value="Chromosome"/>
</dbReference>
<dbReference type="AlphaFoldDB" id="A0A387FQJ2"/>
<evidence type="ECO:0000313" key="7">
    <source>
        <dbReference type="Proteomes" id="UP000282195"/>
    </source>
</evidence>
<feature type="transmembrane region" description="Helical" evidence="4">
    <location>
        <begin position="38"/>
        <end position="57"/>
    </location>
</feature>
<gene>
    <name evidence="6" type="ORF">CCGE525_14875</name>
</gene>